<dbReference type="PANTHER" id="PTHR38471:SF2">
    <property type="entry name" value="FOUR HELIX BUNDLE PROTEIN"/>
    <property type="match status" value="1"/>
</dbReference>
<dbReference type="InterPro" id="IPR012657">
    <property type="entry name" value="23S_rRNA-intervening_sequence"/>
</dbReference>
<protein>
    <recommendedName>
        <fullName evidence="3">Four helix bundle protein</fullName>
    </recommendedName>
</protein>
<dbReference type="NCBIfam" id="TIGR02436">
    <property type="entry name" value="four helix bundle protein"/>
    <property type="match status" value="1"/>
</dbReference>
<dbReference type="PANTHER" id="PTHR38471">
    <property type="entry name" value="FOUR HELIX BUNDLE PROTEIN"/>
    <property type="match status" value="1"/>
</dbReference>
<name>A0A9E2F785_PSYF1</name>
<dbReference type="AlphaFoldDB" id="A0A9E2F785"/>
<dbReference type="Proteomes" id="UP000811545">
    <property type="component" value="Unassembled WGS sequence"/>
</dbReference>
<dbReference type="EMBL" id="QLTW01000074">
    <property type="protein sequence ID" value="MBT9145318.1"/>
    <property type="molecule type" value="Genomic_DNA"/>
</dbReference>
<dbReference type="Pfam" id="PF05635">
    <property type="entry name" value="23S_rRNA_IVP"/>
    <property type="match status" value="1"/>
</dbReference>
<gene>
    <name evidence="1" type="ORF">DDT42_01188</name>
</gene>
<evidence type="ECO:0000313" key="1">
    <source>
        <dbReference type="EMBL" id="MBT9145318.1"/>
    </source>
</evidence>
<organism evidence="1 2">
    <name type="scientific">Psychracetigena formicireducens</name>
    <dbReference type="NCBI Taxonomy" id="2986056"/>
    <lineage>
        <taxon>Bacteria</taxon>
        <taxon>Bacillati</taxon>
        <taxon>Candidatus Lithacetigenota</taxon>
        <taxon>Candidatus Psychracetigena</taxon>
    </lineage>
</organism>
<evidence type="ECO:0008006" key="3">
    <source>
        <dbReference type="Google" id="ProtNLM"/>
    </source>
</evidence>
<sequence>MRNQKTSTFEDLTVWQRCRELRKKVSNLVKSFPKIEQFRLVDQMIRSARSVTANIAEGYGRYHYQENIQFCRQARGSLYELLDHFTVALDERYIGQKEFDEFRTEIFESIKILNGYIKYLQKEKISE</sequence>
<proteinExistence type="predicted"/>
<dbReference type="InterPro" id="IPR036583">
    <property type="entry name" value="23S_rRNA_IVS_sf"/>
</dbReference>
<dbReference type="CDD" id="cd16377">
    <property type="entry name" value="23S_rRNA_IVP_like"/>
    <property type="match status" value="1"/>
</dbReference>
<reference evidence="1 2" key="1">
    <citation type="journal article" date="2021" name="bioRxiv">
        <title>Unique metabolic strategies in Hadean analogues reveal hints for primordial physiology.</title>
        <authorList>
            <person name="Nobu M.K."/>
            <person name="Nakai R."/>
            <person name="Tamazawa S."/>
            <person name="Mori H."/>
            <person name="Toyoda A."/>
            <person name="Ijiri A."/>
            <person name="Suzuki S."/>
            <person name="Kurokawa K."/>
            <person name="Kamagata Y."/>
            <person name="Tamaki H."/>
        </authorList>
    </citation>
    <scope>NUCLEOTIDE SEQUENCE [LARGE SCALE GENOMIC DNA]</scope>
    <source>
        <strain evidence="1">BS525</strain>
    </source>
</reference>
<dbReference type="Gene3D" id="1.20.1440.60">
    <property type="entry name" value="23S rRNA-intervening sequence"/>
    <property type="match status" value="1"/>
</dbReference>
<accession>A0A9E2F785</accession>
<comment type="caution">
    <text evidence="1">The sequence shown here is derived from an EMBL/GenBank/DDBJ whole genome shotgun (WGS) entry which is preliminary data.</text>
</comment>
<evidence type="ECO:0000313" key="2">
    <source>
        <dbReference type="Proteomes" id="UP000811545"/>
    </source>
</evidence>
<dbReference type="SUPFAM" id="SSF158446">
    <property type="entry name" value="IVS-encoded protein-like"/>
    <property type="match status" value="1"/>
</dbReference>